<evidence type="ECO:0000313" key="2">
    <source>
        <dbReference type="EMBL" id="CAF1565754.1"/>
    </source>
</evidence>
<dbReference type="Proteomes" id="UP000663852">
    <property type="component" value="Unassembled WGS sequence"/>
</dbReference>
<evidence type="ECO:0000313" key="3">
    <source>
        <dbReference type="Proteomes" id="UP000663852"/>
    </source>
</evidence>
<dbReference type="AlphaFoldDB" id="A0A815Y5Y6"/>
<feature type="non-terminal residue" evidence="2">
    <location>
        <position position="1"/>
    </location>
</feature>
<reference evidence="2" key="1">
    <citation type="submission" date="2021-02" db="EMBL/GenBank/DDBJ databases">
        <authorList>
            <person name="Nowell W R."/>
        </authorList>
    </citation>
    <scope>NUCLEOTIDE SEQUENCE</scope>
</reference>
<sequence>ATTTTSVQPSSSTISSTTANSMSKLAELSNQRRLLHELTDEVNQNVTKAQILYELCKS</sequence>
<protein>
    <submittedName>
        <fullName evidence="2">Uncharacterized protein</fullName>
    </submittedName>
</protein>
<gene>
    <name evidence="2" type="ORF">EDS130_LOCUS46800</name>
</gene>
<proteinExistence type="predicted"/>
<feature type="non-terminal residue" evidence="2">
    <location>
        <position position="58"/>
    </location>
</feature>
<feature type="region of interest" description="Disordered" evidence="1">
    <location>
        <begin position="1"/>
        <end position="22"/>
    </location>
</feature>
<accession>A0A815Y5Y6</accession>
<dbReference type="EMBL" id="CAJNOJ010003885">
    <property type="protein sequence ID" value="CAF1565754.1"/>
    <property type="molecule type" value="Genomic_DNA"/>
</dbReference>
<evidence type="ECO:0000256" key="1">
    <source>
        <dbReference type="SAM" id="MobiDB-lite"/>
    </source>
</evidence>
<name>A0A815Y5Y6_ADIRI</name>
<comment type="caution">
    <text evidence="2">The sequence shown here is derived from an EMBL/GenBank/DDBJ whole genome shotgun (WGS) entry which is preliminary data.</text>
</comment>
<organism evidence="2 3">
    <name type="scientific">Adineta ricciae</name>
    <name type="common">Rotifer</name>
    <dbReference type="NCBI Taxonomy" id="249248"/>
    <lineage>
        <taxon>Eukaryota</taxon>
        <taxon>Metazoa</taxon>
        <taxon>Spiralia</taxon>
        <taxon>Gnathifera</taxon>
        <taxon>Rotifera</taxon>
        <taxon>Eurotatoria</taxon>
        <taxon>Bdelloidea</taxon>
        <taxon>Adinetida</taxon>
        <taxon>Adinetidae</taxon>
        <taxon>Adineta</taxon>
    </lineage>
</organism>